<dbReference type="CDD" id="cd00190">
    <property type="entry name" value="Tryp_SPc"/>
    <property type="match status" value="1"/>
</dbReference>
<evidence type="ECO:0000256" key="10">
    <source>
        <dbReference type="ARBA" id="ARBA00036864"/>
    </source>
</evidence>
<dbReference type="PROSITE" id="PS00134">
    <property type="entry name" value="TRYPSIN_HIS"/>
    <property type="match status" value="1"/>
</dbReference>
<dbReference type="PROSITE" id="PS50240">
    <property type="entry name" value="TRYPSIN_DOM"/>
    <property type="match status" value="1"/>
</dbReference>
<feature type="chain" id="PRO_5043989590" description="pancreatic elastase" evidence="13">
    <location>
        <begin position="17"/>
        <end position="268"/>
    </location>
</feature>
<dbReference type="SMART" id="SM00020">
    <property type="entry name" value="Tryp_SPc"/>
    <property type="match status" value="1"/>
</dbReference>
<keyword evidence="5" id="KW-0479">Metal-binding</keyword>
<dbReference type="PROSITE" id="PS00135">
    <property type="entry name" value="TRYPSIN_SER"/>
    <property type="match status" value="1"/>
</dbReference>
<dbReference type="EC" id="3.4.21.36" evidence="11"/>
<dbReference type="GO" id="GO:0006508">
    <property type="term" value="P:proteolysis"/>
    <property type="evidence" value="ECO:0007669"/>
    <property type="project" value="UniProtKB-KW"/>
</dbReference>
<dbReference type="GO" id="GO:0046872">
    <property type="term" value="F:metal ion binding"/>
    <property type="evidence" value="ECO:0007669"/>
    <property type="project" value="UniProtKB-KW"/>
</dbReference>
<dbReference type="FunFam" id="2.40.10.10:FF:000003">
    <property type="entry name" value="Transmembrane serine protease 3"/>
    <property type="match status" value="1"/>
</dbReference>
<dbReference type="PANTHER" id="PTHR24257:SF0">
    <property type="entry name" value="CHYMOTRYPSIN-LIKE ELASTASE FAMILY MEMBER 1"/>
    <property type="match status" value="1"/>
</dbReference>
<keyword evidence="6 12" id="KW-0378">Hydrolase</keyword>
<dbReference type="InterPro" id="IPR001314">
    <property type="entry name" value="Peptidase_S1A"/>
</dbReference>
<proteinExistence type="predicted"/>
<evidence type="ECO:0000256" key="7">
    <source>
        <dbReference type="ARBA" id="ARBA00022825"/>
    </source>
</evidence>
<dbReference type="AlphaFoldDB" id="A0AAV7S9Y7"/>
<evidence type="ECO:0000256" key="11">
    <source>
        <dbReference type="ARBA" id="ARBA00039015"/>
    </source>
</evidence>
<dbReference type="GO" id="GO:0004252">
    <property type="term" value="F:serine-type endopeptidase activity"/>
    <property type="evidence" value="ECO:0007669"/>
    <property type="project" value="UniProtKB-EC"/>
</dbReference>
<comment type="cofactor">
    <cofactor evidence="1">
        <name>Ca(2+)</name>
        <dbReference type="ChEBI" id="CHEBI:29108"/>
    </cofactor>
</comment>
<dbReference type="EMBL" id="JANPWB010000008">
    <property type="protein sequence ID" value="KAJ1160085.1"/>
    <property type="molecule type" value="Genomic_DNA"/>
</dbReference>
<reference evidence="15" key="1">
    <citation type="journal article" date="2022" name="bioRxiv">
        <title>Sequencing and chromosome-scale assembly of the giantPleurodeles waltlgenome.</title>
        <authorList>
            <person name="Brown T."/>
            <person name="Elewa A."/>
            <person name="Iarovenko S."/>
            <person name="Subramanian E."/>
            <person name="Araus A.J."/>
            <person name="Petzold A."/>
            <person name="Susuki M."/>
            <person name="Suzuki K.-i.T."/>
            <person name="Hayashi T."/>
            <person name="Toyoda A."/>
            <person name="Oliveira C."/>
            <person name="Osipova E."/>
            <person name="Leigh N.D."/>
            <person name="Simon A."/>
            <person name="Yun M.H."/>
        </authorList>
    </citation>
    <scope>NUCLEOTIDE SEQUENCE</scope>
    <source>
        <strain evidence="15">20211129_DDA</strain>
        <tissue evidence="15">Liver</tissue>
    </source>
</reference>
<sequence length="268" mass="28950">MLRLLALAALVLSGHCFVANFEDNVTVRVVGGSEAKKNSWPTQISLQYNSGGSWYHTCGGTLIRNNWVMTAAHCVDSNMNFRVVLGDHNIQVHEGTEQYISVSRIVRHPNWNRNNVAAGYDIALLKLSSNAALNSYVQLGRLPPDGQVLSNNYPCTITGWGMTRTNGQVSATLQQAPLPVVDHRTCTSSSYWGSTVKSTMVCAGGDGVRSGCQGDSGGPLHCSVNGASYVHGVTSFVSTSGCNTRNKPTVFTRVSAYISWMDNVMRTN</sequence>
<keyword evidence="13" id="KW-0732">Signal</keyword>
<evidence type="ECO:0000259" key="14">
    <source>
        <dbReference type="PROSITE" id="PS50240"/>
    </source>
</evidence>
<dbReference type="Pfam" id="PF00089">
    <property type="entry name" value="Trypsin"/>
    <property type="match status" value="1"/>
</dbReference>
<keyword evidence="4 12" id="KW-0645">Protease</keyword>
<evidence type="ECO:0000313" key="15">
    <source>
        <dbReference type="EMBL" id="KAJ1160085.1"/>
    </source>
</evidence>
<evidence type="ECO:0000256" key="6">
    <source>
        <dbReference type="ARBA" id="ARBA00022801"/>
    </source>
</evidence>
<comment type="caution">
    <text evidence="15">The sequence shown here is derived from an EMBL/GenBank/DDBJ whole genome shotgun (WGS) entry which is preliminary data.</text>
</comment>
<evidence type="ECO:0000256" key="2">
    <source>
        <dbReference type="ARBA" id="ARBA00004613"/>
    </source>
</evidence>
<protein>
    <recommendedName>
        <fullName evidence="11">pancreatic elastase</fullName>
        <ecNumber evidence="11">3.4.21.36</ecNumber>
    </recommendedName>
</protein>
<dbReference type="GO" id="GO:0005615">
    <property type="term" value="C:extracellular space"/>
    <property type="evidence" value="ECO:0007669"/>
    <property type="project" value="TreeGrafter"/>
</dbReference>
<evidence type="ECO:0000256" key="9">
    <source>
        <dbReference type="ARBA" id="ARBA00023157"/>
    </source>
</evidence>
<dbReference type="Gene3D" id="2.40.10.10">
    <property type="entry name" value="Trypsin-like serine proteases"/>
    <property type="match status" value="2"/>
</dbReference>
<accession>A0AAV7S9Y7</accession>
<evidence type="ECO:0000256" key="13">
    <source>
        <dbReference type="SAM" id="SignalP"/>
    </source>
</evidence>
<keyword evidence="3" id="KW-0964">Secreted</keyword>
<dbReference type="PRINTS" id="PR00722">
    <property type="entry name" value="CHYMOTRYPSIN"/>
</dbReference>
<dbReference type="Proteomes" id="UP001066276">
    <property type="component" value="Chromosome 4_2"/>
</dbReference>
<feature type="signal peptide" evidence="13">
    <location>
        <begin position="1"/>
        <end position="16"/>
    </location>
</feature>
<evidence type="ECO:0000256" key="12">
    <source>
        <dbReference type="RuleBase" id="RU363034"/>
    </source>
</evidence>
<dbReference type="InterPro" id="IPR001254">
    <property type="entry name" value="Trypsin_dom"/>
</dbReference>
<dbReference type="SUPFAM" id="SSF50494">
    <property type="entry name" value="Trypsin-like serine proteases"/>
    <property type="match status" value="1"/>
</dbReference>
<keyword evidence="8" id="KW-0106">Calcium</keyword>
<keyword evidence="9" id="KW-1015">Disulfide bond</keyword>
<dbReference type="InterPro" id="IPR050850">
    <property type="entry name" value="Peptidase_S1_Elastase_sf"/>
</dbReference>
<dbReference type="InterPro" id="IPR033116">
    <property type="entry name" value="TRYPSIN_SER"/>
</dbReference>
<dbReference type="InterPro" id="IPR043504">
    <property type="entry name" value="Peptidase_S1_PA_chymotrypsin"/>
</dbReference>
<evidence type="ECO:0000256" key="8">
    <source>
        <dbReference type="ARBA" id="ARBA00022837"/>
    </source>
</evidence>
<evidence type="ECO:0000256" key="3">
    <source>
        <dbReference type="ARBA" id="ARBA00022525"/>
    </source>
</evidence>
<name>A0AAV7S9Y7_PLEWA</name>
<organism evidence="15 16">
    <name type="scientific">Pleurodeles waltl</name>
    <name type="common">Iberian ribbed newt</name>
    <dbReference type="NCBI Taxonomy" id="8319"/>
    <lineage>
        <taxon>Eukaryota</taxon>
        <taxon>Metazoa</taxon>
        <taxon>Chordata</taxon>
        <taxon>Craniata</taxon>
        <taxon>Vertebrata</taxon>
        <taxon>Euteleostomi</taxon>
        <taxon>Amphibia</taxon>
        <taxon>Batrachia</taxon>
        <taxon>Caudata</taxon>
        <taxon>Salamandroidea</taxon>
        <taxon>Salamandridae</taxon>
        <taxon>Pleurodelinae</taxon>
        <taxon>Pleurodeles</taxon>
    </lineage>
</organism>
<evidence type="ECO:0000256" key="4">
    <source>
        <dbReference type="ARBA" id="ARBA00022670"/>
    </source>
</evidence>
<comment type="subcellular location">
    <subcellularLocation>
        <location evidence="2">Secreted</location>
    </subcellularLocation>
</comment>
<dbReference type="InterPro" id="IPR009003">
    <property type="entry name" value="Peptidase_S1_PA"/>
</dbReference>
<comment type="catalytic activity">
    <reaction evidence="10">
        <text>Hydrolysis of proteins, including elastin. Preferential cleavage: Ala-|-Xaa.</text>
        <dbReference type="EC" id="3.4.21.36"/>
    </reaction>
</comment>
<evidence type="ECO:0000256" key="1">
    <source>
        <dbReference type="ARBA" id="ARBA00001913"/>
    </source>
</evidence>
<evidence type="ECO:0000313" key="16">
    <source>
        <dbReference type="Proteomes" id="UP001066276"/>
    </source>
</evidence>
<keyword evidence="7 12" id="KW-0720">Serine protease</keyword>
<feature type="domain" description="Peptidase S1" evidence="14">
    <location>
        <begin position="29"/>
        <end position="266"/>
    </location>
</feature>
<keyword evidence="16" id="KW-1185">Reference proteome</keyword>
<dbReference type="InterPro" id="IPR018114">
    <property type="entry name" value="TRYPSIN_HIS"/>
</dbReference>
<dbReference type="PANTHER" id="PTHR24257">
    <property type="entry name" value="CHYMOTRYPSIN-LIKE ELASTASE FAMILY MEMBER"/>
    <property type="match status" value="1"/>
</dbReference>
<gene>
    <name evidence="15" type="ORF">NDU88_000587</name>
</gene>
<evidence type="ECO:0000256" key="5">
    <source>
        <dbReference type="ARBA" id="ARBA00022723"/>
    </source>
</evidence>